<evidence type="ECO:0000256" key="1">
    <source>
        <dbReference type="SAM" id="MobiDB-lite"/>
    </source>
</evidence>
<dbReference type="EMBL" id="JBJKTR010000019">
    <property type="protein sequence ID" value="KAL3331829.1"/>
    <property type="molecule type" value="Genomic_DNA"/>
</dbReference>
<organism evidence="2 3">
    <name type="scientific">Solanum stoloniferum</name>
    <dbReference type="NCBI Taxonomy" id="62892"/>
    <lineage>
        <taxon>Eukaryota</taxon>
        <taxon>Viridiplantae</taxon>
        <taxon>Streptophyta</taxon>
        <taxon>Embryophyta</taxon>
        <taxon>Tracheophyta</taxon>
        <taxon>Spermatophyta</taxon>
        <taxon>Magnoliopsida</taxon>
        <taxon>eudicotyledons</taxon>
        <taxon>Gunneridae</taxon>
        <taxon>Pentapetalae</taxon>
        <taxon>asterids</taxon>
        <taxon>lamiids</taxon>
        <taxon>Solanales</taxon>
        <taxon>Solanaceae</taxon>
        <taxon>Solanoideae</taxon>
        <taxon>Solaneae</taxon>
        <taxon>Solanum</taxon>
    </lineage>
</organism>
<keyword evidence="3" id="KW-1185">Reference proteome</keyword>
<reference evidence="2 3" key="1">
    <citation type="submission" date="2024-05" db="EMBL/GenBank/DDBJ databases">
        <title>De novo assembly of an allotetraploid wild potato.</title>
        <authorList>
            <person name="Hosaka A.J."/>
        </authorList>
    </citation>
    <scope>NUCLEOTIDE SEQUENCE [LARGE SCALE GENOMIC DNA]</scope>
    <source>
        <tissue evidence="2">Young leaves</tissue>
    </source>
</reference>
<evidence type="ECO:0000313" key="3">
    <source>
        <dbReference type="Proteomes" id="UP001627284"/>
    </source>
</evidence>
<gene>
    <name evidence="2" type="ORF">AABB24_032445</name>
</gene>
<protein>
    <submittedName>
        <fullName evidence="2">Uncharacterized protein</fullName>
    </submittedName>
</protein>
<name>A0ABD2RJP3_9SOLN</name>
<dbReference type="AlphaFoldDB" id="A0ABD2RJP3"/>
<accession>A0ABD2RJP3</accession>
<proteinExistence type="predicted"/>
<evidence type="ECO:0000313" key="2">
    <source>
        <dbReference type="EMBL" id="KAL3331829.1"/>
    </source>
</evidence>
<dbReference type="Proteomes" id="UP001627284">
    <property type="component" value="Unassembled WGS sequence"/>
</dbReference>
<feature type="region of interest" description="Disordered" evidence="1">
    <location>
        <begin position="80"/>
        <end position="99"/>
    </location>
</feature>
<comment type="caution">
    <text evidence="2">The sequence shown here is derived from an EMBL/GenBank/DDBJ whole genome shotgun (WGS) entry which is preliminary data.</text>
</comment>
<sequence length="116" mass="13667">MAGMLAGVECARRRKFHKNSGLLDSSYNISSSTRRSFLCLYTSSHEHNLTSRFSKERNATGQEYEDEKLGEVAREAKQRLDERLSSQWKSQNKRKWEKKKKLEFKRWDPARESTHA</sequence>